<gene>
    <name evidence="1" type="ORF">CO057_01720</name>
</gene>
<protein>
    <submittedName>
        <fullName evidence="1">Uncharacterized protein</fullName>
    </submittedName>
</protein>
<evidence type="ECO:0000313" key="1">
    <source>
        <dbReference type="EMBL" id="PJC24646.1"/>
    </source>
</evidence>
<sequence length="63" mass="7253">MNEVKNPNASWYVTLVNRFERLMENVGVTEDAAAEIKTFMLSVAREQYMSGNKSGIRWARMNP</sequence>
<dbReference type="EMBL" id="PFSI01000028">
    <property type="protein sequence ID" value="PJC24646.1"/>
    <property type="molecule type" value="Genomic_DNA"/>
</dbReference>
<organism evidence="1 2">
    <name type="scientific">Candidatus Uhrbacteria bacterium CG_4_9_14_0_2_um_filter_41_50</name>
    <dbReference type="NCBI Taxonomy" id="1975031"/>
    <lineage>
        <taxon>Bacteria</taxon>
        <taxon>Candidatus Uhriibacteriota</taxon>
    </lineage>
</organism>
<name>A0A2M8EPI0_9BACT</name>
<comment type="caution">
    <text evidence="1">The sequence shown here is derived from an EMBL/GenBank/DDBJ whole genome shotgun (WGS) entry which is preliminary data.</text>
</comment>
<evidence type="ECO:0000313" key="2">
    <source>
        <dbReference type="Proteomes" id="UP000230251"/>
    </source>
</evidence>
<dbReference type="Proteomes" id="UP000230251">
    <property type="component" value="Unassembled WGS sequence"/>
</dbReference>
<proteinExistence type="predicted"/>
<accession>A0A2M8EPI0</accession>
<reference evidence="2" key="1">
    <citation type="submission" date="2017-09" db="EMBL/GenBank/DDBJ databases">
        <title>Depth-based differentiation of microbial function through sediment-hosted aquifers and enrichment of novel symbionts in the deep terrestrial subsurface.</title>
        <authorList>
            <person name="Probst A.J."/>
            <person name="Ladd B."/>
            <person name="Jarett J.K."/>
            <person name="Geller-Mcgrath D.E."/>
            <person name="Sieber C.M.K."/>
            <person name="Emerson J.B."/>
            <person name="Anantharaman K."/>
            <person name="Thomas B.C."/>
            <person name="Malmstrom R."/>
            <person name="Stieglmeier M."/>
            <person name="Klingl A."/>
            <person name="Woyke T."/>
            <person name="Ryan C.M."/>
            <person name="Banfield J.F."/>
        </authorList>
    </citation>
    <scope>NUCLEOTIDE SEQUENCE [LARGE SCALE GENOMIC DNA]</scope>
</reference>
<dbReference type="AlphaFoldDB" id="A0A2M8EPI0"/>